<reference evidence="2 3" key="1">
    <citation type="submission" date="2016-08" db="EMBL/GenBank/DDBJ databases">
        <title>A Parts List for Fungal Cellulosomes Revealed by Comparative Genomics.</title>
        <authorList>
            <consortium name="DOE Joint Genome Institute"/>
            <person name="Haitjema C.H."/>
            <person name="Gilmore S.P."/>
            <person name="Henske J.K."/>
            <person name="Solomon K.V."/>
            <person name="De Groot R."/>
            <person name="Kuo A."/>
            <person name="Mondo S.J."/>
            <person name="Salamov A.A."/>
            <person name="Labutti K."/>
            <person name="Zhao Z."/>
            <person name="Chiniquy J."/>
            <person name="Barry K."/>
            <person name="Brewer H.M."/>
            <person name="Purvine S.O."/>
            <person name="Wright A.T."/>
            <person name="Boxma B."/>
            <person name="Van Alen T."/>
            <person name="Hackstein J.H."/>
            <person name="Baker S.E."/>
            <person name="Grigoriev I.V."/>
            <person name="O'Malley M.A."/>
        </authorList>
    </citation>
    <scope>NUCLEOTIDE SEQUENCE [LARGE SCALE GENOMIC DNA]</scope>
    <source>
        <strain evidence="2 3">S4</strain>
    </source>
</reference>
<dbReference type="EMBL" id="MCFG01000621">
    <property type="protein sequence ID" value="ORX63520.1"/>
    <property type="molecule type" value="Genomic_DNA"/>
</dbReference>
<protein>
    <submittedName>
        <fullName evidence="2">Uncharacterized protein</fullName>
    </submittedName>
</protein>
<proteinExistence type="predicted"/>
<comment type="caution">
    <text evidence="2">The sequence shown here is derived from an EMBL/GenBank/DDBJ whole genome shotgun (WGS) entry which is preliminary data.</text>
</comment>
<feature type="compositionally biased region" description="Basic and acidic residues" evidence="1">
    <location>
        <begin position="26"/>
        <end position="42"/>
    </location>
</feature>
<evidence type="ECO:0000313" key="3">
    <source>
        <dbReference type="Proteomes" id="UP000193944"/>
    </source>
</evidence>
<name>A0A1Y1VQG6_9FUNG</name>
<feature type="region of interest" description="Disordered" evidence="1">
    <location>
        <begin position="1"/>
        <end position="61"/>
    </location>
</feature>
<sequence>MNKTNNIDKEIETKTKYQDSPINELNNEKPEHDNELKPEVKPSSKPLLTAPQIEPPKSMMPSFLDNEKNIKLKIIYSWSFPKKII</sequence>
<reference evidence="2 3" key="2">
    <citation type="submission" date="2016-08" db="EMBL/GenBank/DDBJ databases">
        <title>Pervasive Adenine N6-methylation of Active Genes in Fungi.</title>
        <authorList>
            <consortium name="DOE Joint Genome Institute"/>
            <person name="Mondo S.J."/>
            <person name="Dannebaum R.O."/>
            <person name="Kuo R.C."/>
            <person name="Labutti K."/>
            <person name="Haridas S."/>
            <person name="Kuo A."/>
            <person name="Salamov A."/>
            <person name="Ahrendt S.R."/>
            <person name="Lipzen A."/>
            <person name="Sullivan W."/>
            <person name="Andreopoulos W.B."/>
            <person name="Clum A."/>
            <person name="Lindquist E."/>
            <person name="Daum C."/>
            <person name="Ramamoorthy G.K."/>
            <person name="Gryganskyi A."/>
            <person name="Culley D."/>
            <person name="Magnuson J.K."/>
            <person name="James T.Y."/>
            <person name="O'Malley M.A."/>
            <person name="Stajich J.E."/>
            <person name="Spatafora J.W."/>
            <person name="Visel A."/>
            <person name="Grigoriev I.V."/>
        </authorList>
    </citation>
    <scope>NUCLEOTIDE SEQUENCE [LARGE SCALE GENOMIC DNA]</scope>
    <source>
        <strain evidence="2 3">S4</strain>
    </source>
</reference>
<accession>A0A1Y1VQG6</accession>
<dbReference type="Proteomes" id="UP000193944">
    <property type="component" value="Unassembled WGS sequence"/>
</dbReference>
<evidence type="ECO:0000256" key="1">
    <source>
        <dbReference type="SAM" id="MobiDB-lite"/>
    </source>
</evidence>
<organism evidence="2 3">
    <name type="scientific">Anaeromyces robustus</name>
    <dbReference type="NCBI Taxonomy" id="1754192"/>
    <lineage>
        <taxon>Eukaryota</taxon>
        <taxon>Fungi</taxon>
        <taxon>Fungi incertae sedis</taxon>
        <taxon>Chytridiomycota</taxon>
        <taxon>Chytridiomycota incertae sedis</taxon>
        <taxon>Neocallimastigomycetes</taxon>
        <taxon>Neocallimastigales</taxon>
        <taxon>Neocallimastigaceae</taxon>
        <taxon>Anaeromyces</taxon>
    </lineage>
</organism>
<evidence type="ECO:0000313" key="2">
    <source>
        <dbReference type="EMBL" id="ORX63520.1"/>
    </source>
</evidence>
<feature type="compositionally biased region" description="Basic and acidic residues" evidence="1">
    <location>
        <begin position="1"/>
        <end position="17"/>
    </location>
</feature>
<gene>
    <name evidence="2" type="ORF">BCR32DRAFT_287703</name>
</gene>
<dbReference type="AlphaFoldDB" id="A0A1Y1VQG6"/>
<keyword evidence="3" id="KW-1185">Reference proteome</keyword>